<comment type="caution">
    <text evidence="2">The sequence shown here is derived from an EMBL/GenBank/DDBJ whole genome shotgun (WGS) entry which is preliminary data.</text>
</comment>
<dbReference type="EMBL" id="JBHSRD010000004">
    <property type="protein sequence ID" value="MFC6007598.1"/>
    <property type="molecule type" value="Genomic_DNA"/>
</dbReference>
<keyword evidence="1" id="KW-0472">Membrane</keyword>
<evidence type="ECO:0000313" key="2">
    <source>
        <dbReference type="EMBL" id="MFC6007598.1"/>
    </source>
</evidence>
<feature type="transmembrane region" description="Helical" evidence="1">
    <location>
        <begin position="99"/>
        <end position="120"/>
    </location>
</feature>
<sequence length="127" mass="12909">MTQTGARLALVVGVGLALLAVLAFGWATGLAAVGGVAVGLAALALAIGWQVPNDPDDGLAQRVLRGAIIGFGVAVLANGTLELVDRLQYGADEEWLTSFLFWDVPSTLLCAGVGAVVPVVRSAARRA</sequence>
<feature type="transmembrane region" description="Helical" evidence="1">
    <location>
        <begin position="33"/>
        <end position="51"/>
    </location>
</feature>
<proteinExistence type="predicted"/>
<evidence type="ECO:0000313" key="3">
    <source>
        <dbReference type="Proteomes" id="UP001596189"/>
    </source>
</evidence>
<name>A0ABW1JFM2_9ACTN</name>
<protein>
    <submittedName>
        <fullName evidence="2">Uncharacterized protein</fullName>
    </submittedName>
</protein>
<reference evidence="3" key="1">
    <citation type="journal article" date="2019" name="Int. J. Syst. Evol. Microbiol.">
        <title>The Global Catalogue of Microorganisms (GCM) 10K type strain sequencing project: providing services to taxonomists for standard genome sequencing and annotation.</title>
        <authorList>
            <consortium name="The Broad Institute Genomics Platform"/>
            <consortium name="The Broad Institute Genome Sequencing Center for Infectious Disease"/>
            <person name="Wu L."/>
            <person name="Ma J."/>
        </authorList>
    </citation>
    <scope>NUCLEOTIDE SEQUENCE [LARGE SCALE GENOMIC DNA]</scope>
    <source>
        <strain evidence="3">KACC 14249</strain>
    </source>
</reference>
<organism evidence="2 3">
    <name type="scientific">Angustibacter luteus</name>
    <dbReference type="NCBI Taxonomy" id="658456"/>
    <lineage>
        <taxon>Bacteria</taxon>
        <taxon>Bacillati</taxon>
        <taxon>Actinomycetota</taxon>
        <taxon>Actinomycetes</taxon>
        <taxon>Kineosporiales</taxon>
        <taxon>Kineosporiaceae</taxon>
    </lineage>
</organism>
<evidence type="ECO:0000256" key="1">
    <source>
        <dbReference type="SAM" id="Phobius"/>
    </source>
</evidence>
<keyword evidence="1" id="KW-0812">Transmembrane</keyword>
<feature type="transmembrane region" description="Helical" evidence="1">
    <location>
        <begin position="63"/>
        <end position="79"/>
    </location>
</feature>
<gene>
    <name evidence="2" type="ORF">ACFQDO_10705</name>
</gene>
<accession>A0ABW1JFM2</accession>
<dbReference type="RefSeq" id="WP_345715723.1">
    <property type="nucleotide sequence ID" value="NZ_BAABFP010000002.1"/>
</dbReference>
<keyword evidence="1" id="KW-1133">Transmembrane helix</keyword>
<dbReference type="Proteomes" id="UP001596189">
    <property type="component" value="Unassembled WGS sequence"/>
</dbReference>
<keyword evidence="3" id="KW-1185">Reference proteome</keyword>